<accession>A0A9P6J611</accession>
<dbReference type="AlphaFoldDB" id="A0A9P6J611"/>
<feature type="compositionally biased region" description="Low complexity" evidence="1">
    <location>
        <begin position="302"/>
        <end position="312"/>
    </location>
</feature>
<sequence length="741" mass="80881">MARQQIQQQQQKANHPPPSAVSRPASVLLESPTGYRNNEQNNTTGRPRSQSHTVYSDYVPPPSSTSSSVSSQEAGDNPVRFQNWRQPPHRSKLSKQYTPSEDDSDDEPLGRSANNAEVRMRSKFMSGAALELNSDTSETLSDLSLSQAPSRSATPSLTESGDSTSVKSAKKKVSLGKRISMFFTGAPNSTGKSSHLSSTPSASSSDSSTSSRTGAGKEARLSAASLAPVDELTPPGRIHSVYIHQRSQSTPDQIGATDHNRPRSHTLSSTSSLNPRIEDNRLHRTRDSGYEEAQGRGHRRNSSTVNGSSVSGRPTSHNSRTSIYADQLQAPSSTQHSRRSVYGMPPVSPLSSSPQLRAVSDNDLHLLTPRHQPTFSQNHRHSYVEPEMSNPASSSFNTPAMPRRGSTPVPSSGTLISKVDREKASVCFQQPSAKKDAYTRDAHLDPALSNLVQQHRKDYMTNHRLGGTPTTTQSQQQQGNSSRARSSMYLTEDLYQQHQQQQLLPYPTSPGLYASETQMKRLSTSSQNFQPHLQHQSSSPGQQHRGSFSGSQSSLNQFQQPQQQQSSPSLGPHRSSPNHQNSPGYFTMQQAPQQLDASQLMHMSPFSSPGLGAVQTGGLVPESSLQHQQQQQLEHLQQIRLNQEQLLLQQRQHLQQQLQQQQQQLTPIGLGSGGMSTTPVGSGMTMGMGMGMVVNQGAISPLVLAPAYLQQPPQQHMPLQHMVTYGATGVPMYVTAPTAYH</sequence>
<protein>
    <submittedName>
        <fullName evidence="2">Uncharacterized protein</fullName>
    </submittedName>
</protein>
<feature type="region of interest" description="Disordered" evidence="1">
    <location>
        <begin position="134"/>
        <end position="234"/>
    </location>
</feature>
<feature type="compositionally biased region" description="Low complexity" evidence="1">
    <location>
        <begin position="551"/>
        <end position="570"/>
    </location>
</feature>
<feature type="region of interest" description="Disordered" evidence="1">
    <location>
        <begin position="602"/>
        <end position="627"/>
    </location>
</feature>
<feature type="region of interest" description="Disordered" evidence="1">
    <location>
        <begin position="461"/>
        <end position="486"/>
    </location>
</feature>
<organism evidence="2 3">
    <name type="scientific">Mortierella alpina</name>
    <name type="common">Oleaginous fungus</name>
    <name type="synonym">Mortierella renispora</name>
    <dbReference type="NCBI Taxonomy" id="64518"/>
    <lineage>
        <taxon>Eukaryota</taxon>
        <taxon>Fungi</taxon>
        <taxon>Fungi incertae sedis</taxon>
        <taxon>Mucoromycota</taxon>
        <taxon>Mortierellomycotina</taxon>
        <taxon>Mortierellomycetes</taxon>
        <taxon>Mortierellales</taxon>
        <taxon>Mortierellaceae</taxon>
        <taxon>Mortierella</taxon>
    </lineage>
</organism>
<feature type="compositionally biased region" description="Basic and acidic residues" evidence="1">
    <location>
        <begin position="276"/>
        <end position="295"/>
    </location>
</feature>
<dbReference type="Proteomes" id="UP000738359">
    <property type="component" value="Unassembled WGS sequence"/>
</dbReference>
<feature type="compositionally biased region" description="Polar residues" evidence="1">
    <location>
        <begin position="147"/>
        <end position="162"/>
    </location>
</feature>
<feature type="region of interest" description="Disordered" evidence="1">
    <location>
        <begin position="1"/>
        <end position="120"/>
    </location>
</feature>
<reference evidence="2" key="1">
    <citation type="journal article" date="2020" name="Fungal Divers.">
        <title>Resolving the Mortierellaceae phylogeny through synthesis of multi-gene phylogenetics and phylogenomics.</title>
        <authorList>
            <person name="Vandepol N."/>
            <person name="Liber J."/>
            <person name="Desiro A."/>
            <person name="Na H."/>
            <person name="Kennedy M."/>
            <person name="Barry K."/>
            <person name="Grigoriev I.V."/>
            <person name="Miller A.N."/>
            <person name="O'Donnell K."/>
            <person name="Stajich J.E."/>
            <person name="Bonito G."/>
        </authorList>
    </citation>
    <scope>NUCLEOTIDE SEQUENCE</scope>
    <source>
        <strain evidence="2">CK1249</strain>
    </source>
</reference>
<feature type="compositionally biased region" description="Low complexity" evidence="1">
    <location>
        <begin position="466"/>
        <end position="482"/>
    </location>
</feature>
<evidence type="ECO:0000313" key="2">
    <source>
        <dbReference type="EMBL" id="KAF9963472.1"/>
    </source>
</evidence>
<feature type="region of interest" description="Disordered" evidence="1">
    <location>
        <begin position="246"/>
        <end position="355"/>
    </location>
</feature>
<feature type="compositionally biased region" description="Low complexity" evidence="1">
    <location>
        <begin position="134"/>
        <end position="146"/>
    </location>
</feature>
<proteinExistence type="predicted"/>
<comment type="caution">
    <text evidence="2">The sequence shown here is derived from an EMBL/GenBank/DDBJ whole genome shotgun (WGS) entry which is preliminary data.</text>
</comment>
<feature type="compositionally biased region" description="Polar residues" evidence="1">
    <location>
        <begin position="313"/>
        <end position="335"/>
    </location>
</feature>
<evidence type="ECO:0000256" key="1">
    <source>
        <dbReference type="SAM" id="MobiDB-lite"/>
    </source>
</evidence>
<feature type="compositionally biased region" description="Polar residues" evidence="1">
    <location>
        <begin position="575"/>
        <end position="586"/>
    </location>
</feature>
<feature type="compositionally biased region" description="Low complexity" evidence="1">
    <location>
        <begin position="193"/>
        <end position="213"/>
    </location>
</feature>
<dbReference type="OrthoDB" id="2446099at2759"/>
<feature type="region of interest" description="Disordered" evidence="1">
    <location>
        <begin position="520"/>
        <end position="586"/>
    </location>
</feature>
<feature type="compositionally biased region" description="Polar residues" evidence="1">
    <location>
        <begin position="34"/>
        <end position="52"/>
    </location>
</feature>
<feature type="region of interest" description="Disordered" evidence="1">
    <location>
        <begin position="385"/>
        <end position="417"/>
    </location>
</feature>
<feature type="compositionally biased region" description="Polar residues" evidence="1">
    <location>
        <begin position="520"/>
        <end position="550"/>
    </location>
</feature>
<feature type="compositionally biased region" description="Low complexity" evidence="1">
    <location>
        <begin position="1"/>
        <end position="11"/>
    </location>
</feature>
<keyword evidence="3" id="KW-1185">Reference proteome</keyword>
<gene>
    <name evidence="2" type="ORF">BGZ70_007391</name>
</gene>
<evidence type="ECO:0000313" key="3">
    <source>
        <dbReference type="Proteomes" id="UP000738359"/>
    </source>
</evidence>
<dbReference type="EMBL" id="JAAAHY010000465">
    <property type="protein sequence ID" value="KAF9963472.1"/>
    <property type="molecule type" value="Genomic_DNA"/>
</dbReference>
<feature type="compositionally biased region" description="Polar residues" evidence="1">
    <location>
        <begin position="265"/>
        <end position="274"/>
    </location>
</feature>
<feature type="compositionally biased region" description="Low complexity" evidence="1">
    <location>
        <begin position="53"/>
        <end position="71"/>
    </location>
</feature>
<name>A0A9P6J611_MORAP</name>